<accession>A0A0R2HWV7</accession>
<dbReference type="AlphaFoldDB" id="A0A0R2HWV7"/>
<dbReference type="EMBL" id="JQBS01000017">
    <property type="protein sequence ID" value="KRN57016.1"/>
    <property type="molecule type" value="Genomic_DNA"/>
</dbReference>
<organism evidence="1 2">
    <name type="scientific">Carnobacterium divergens DSM 20623</name>
    <dbReference type="NCBI Taxonomy" id="1449336"/>
    <lineage>
        <taxon>Bacteria</taxon>
        <taxon>Bacillati</taxon>
        <taxon>Bacillota</taxon>
        <taxon>Bacilli</taxon>
        <taxon>Lactobacillales</taxon>
        <taxon>Carnobacteriaceae</taxon>
        <taxon>Carnobacterium</taxon>
    </lineage>
</organism>
<proteinExistence type="predicted"/>
<protein>
    <submittedName>
        <fullName evidence="1">Uncharacterized protein</fullName>
    </submittedName>
</protein>
<dbReference type="Proteomes" id="UP000051658">
    <property type="component" value="Unassembled WGS sequence"/>
</dbReference>
<dbReference type="PATRIC" id="fig|1449336.4.peg.682"/>
<sequence length="74" mass="9018">MWAMIEEYWKDDVIYYVEFLTLDGRKISKALVLSIEYSIEEVKKIILEKFYNVRAINHIDRWEECLSLKTDEIQ</sequence>
<reference evidence="1 2" key="1">
    <citation type="journal article" date="2015" name="Genome Announc.">
        <title>Expanding the biotechnology potential of lactobacilli through comparative genomics of 213 strains and associated genera.</title>
        <authorList>
            <person name="Sun Z."/>
            <person name="Harris H.M."/>
            <person name="McCann A."/>
            <person name="Guo C."/>
            <person name="Argimon S."/>
            <person name="Zhang W."/>
            <person name="Yang X."/>
            <person name="Jeffery I.B."/>
            <person name="Cooney J.C."/>
            <person name="Kagawa T.F."/>
            <person name="Liu W."/>
            <person name="Song Y."/>
            <person name="Salvetti E."/>
            <person name="Wrobel A."/>
            <person name="Rasinkangas P."/>
            <person name="Parkhill J."/>
            <person name="Rea M.C."/>
            <person name="O'Sullivan O."/>
            <person name="Ritari J."/>
            <person name="Douillard F.P."/>
            <person name="Paul Ross R."/>
            <person name="Yang R."/>
            <person name="Briner A.E."/>
            <person name="Felis G.E."/>
            <person name="de Vos W.M."/>
            <person name="Barrangou R."/>
            <person name="Klaenhammer T.R."/>
            <person name="Caufield P.W."/>
            <person name="Cui Y."/>
            <person name="Zhang H."/>
            <person name="O'Toole P.W."/>
        </authorList>
    </citation>
    <scope>NUCLEOTIDE SEQUENCE [LARGE SCALE GENOMIC DNA]</scope>
    <source>
        <strain evidence="1 2">DSM 20623</strain>
    </source>
</reference>
<evidence type="ECO:0000313" key="2">
    <source>
        <dbReference type="Proteomes" id="UP000051658"/>
    </source>
</evidence>
<comment type="caution">
    <text evidence="1">The sequence shown here is derived from an EMBL/GenBank/DDBJ whole genome shotgun (WGS) entry which is preliminary data.</text>
</comment>
<keyword evidence="2" id="KW-1185">Reference proteome</keyword>
<evidence type="ECO:0000313" key="1">
    <source>
        <dbReference type="EMBL" id="KRN57016.1"/>
    </source>
</evidence>
<name>A0A0R2HWV7_CARDV</name>
<gene>
    <name evidence="1" type="ORF">IV74_GL000666</name>
</gene>